<dbReference type="InParanoid" id="A0A1V9XEB5"/>
<evidence type="ECO:0000259" key="1">
    <source>
        <dbReference type="PROSITE" id="PS50835"/>
    </source>
</evidence>
<dbReference type="AlphaFoldDB" id="A0A1V9XEB5"/>
<dbReference type="InterPro" id="IPR036179">
    <property type="entry name" value="Ig-like_dom_sf"/>
</dbReference>
<dbReference type="PANTHER" id="PTHR21261">
    <property type="entry name" value="BEAT PROTEIN"/>
    <property type="match status" value="1"/>
</dbReference>
<accession>A0A1V9XEB5</accession>
<organism evidence="2 3">
    <name type="scientific">Tropilaelaps mercedesae</name>
    <dbReference type="NCBI Taxonomy" id="418985"/>
    <lineage>
        <taxon>Eukaryota</taxon>
        <taxon>Metazoa</taxon>
        <taxon>Ecdysozoa</taxon>
        <taxon>Arthropoda</taxon>
        <taxon>Chelicerata</taxon>
        <taxon>Arachnida</taxon>
        <taxon>Acari</taxon>
        <taxon>Parasitiformes</taxon>
        <taxon>Mesostigmata</taxon>
        <taxon>Gamasina</taxon>
        <taxon>Dermanyssoidea</taxon>
        <taxon>Laelapidae</taxon>
        <taxon>Tropilaelaps</taxon>
    </lineage>
</organism>
<protein>
    <recommendedName>
        <fullName evidence="1">Ig-like domain-containing protein</fullName>
    </recommendedName>
</protein>
<dbReference type="PANTHER" id="PTHR21261:SF15">
    <property type="entry name" value="BEATEN PATH IIIA, ISOFORM D-RELATED"/>
    <property type="match status" value="1"/>
</dbReference>
<comment type="caution">
    <text evidence="2">The sequence shown here is derived from an EMBL/GenBank/DDBJ whole genome shotgun (WGS) entry which is preliminary data.</text>
</comment>
<dbReference type="EMBL" id="MNPL01013654">
    <property type="protein sequence ID" value="OQR71753.1"/>
    <property type="molecule type" value="Genomic_DNA"/>
</dbReference>
<evidence type="ECO:0000313" key="3">
    <source>
        <dbReference type="Proteomes" id="UP000192247"/>
    </source>
</evidence>
<dbReference type="PROSITE" id="PS50835">
    <property type="entry name" value="IG_LIKE"/>
    <property type="match status" value="1"/>
</dbReference>
<dbReference type="SUPFAM" id="SSF48726">
    <property type="entry name" value="Immunoglobulin"/>
    <property type="match status" value="1"/>
</dbReference>
<dbReference type="OrthoDB" id="6343941at2759"/>
<evidence type="ECO:0000313" key="2">
    <source>
        <dbReference type="EMBL" id="OQR71753.1"/>
    </source>
</evidence>
<reference evidence="2 3" key="1">
    <citation type="journal article" date="2017" name="Gigascience">
        <title>Draft genome of the honey bee ectoparasitic mite, Tropilaelaps mercedesae, is shaped by the parasitic life history.</title>
        <authorList>
            <person name="Dong X."/>
            <person name="Armstrong S.D."/>
            <person name="Xia D."/>
            <person name="Makepeace B.L."/>
            <person name="Darby A.C."/>
            <person name="Kadowaki T."/>
        </authorList>
    </citation>
    <scope>NUCLEOTIDE SEQUENCE [LARGE SCALE GENOMIC DNA]</scope>
    <source>
        <strain evidence="2">Wuxi-XJTLU</strain>
    </source>
</reference>
<sequence length="170" mass="19407">MNRLVKRRTTSAALRRHLPASWSGRQHNAYGQISELDFGVKCVILFNAAELAGRCRTKSARRFRGQFVVRHSLAEIMRARANNNSPELRIGNTPNKSLRLTSLHVPGSVQSGEPVRLHCEYDLESETLYSVKWYKNNIEFFRYLPAETMPGQVYELPGLFVDVSAPTRRC</sequence>
<keyword evidence="3" id="KW-1185">Reference proteome</keyword>
<dbReference type="InterPro" id="IPR007110">
    <property type="entry name" value="Ig-like_dom"/>
</dbReference>
<proteinExistence type="predicted"/>
<gene>
    <name evidence="2" type="ORF">BIW11_03907</name>
</gene>
<dbReference type="STRING" id="418985.A0A1V9XEB5"/>
<feature type="domain" description="Ig-like" evidence="1">
    <location>
        <begin position="94"/>
        <end position="170"/>
    </location>
</feature>
<name>A0A1V9XEB5_9ACAR</name>
<dbReference type="Proteomes" id="UP000192247">
    <property type="component" value="Unassembled WGS sequence"/>
</dbReference>